<reference evidence="1 2" key="1">
    <citation type="journal article" date="2011" name="J. Bacteriol.">
        <title>Comparative genomics of 28 Salmonella enterica isolates: evidence for CRISPR-mediated adaptive sublineage evolution.</title>
        <authorList>
            <person name="Fricke W.F."/>
            <person name="Mammel M.K."/>
            <person name="McDermott P.F."/>
            <person name="Tartera C."/>
            <person name="White D.G."/>
            <person name="Leclerc J.E."/>
            <person name="Ravel J."/>
            <person name="Cebula T.A."/>
        </authorList>
    </citation>
    <scope>NUCLEOTIDE SEQUENCE [LARGE SCALE GENOMIC DNA]</scope>
    <source>
        <strain evidence="1 2">SL491</strain>
    </source>
</reference>
<accession>A0A6C8ETM9</accession>
<dbReference type="EMBL" id="ABFH02000002">
    <property type="protein sequence ID" value="EDZ01022.1"/>
    <property type="molecule type" value="Genomic_DNA"/>
</dbReference>
<gene>
    <name evidence="1" type="ORF">SeV_A0709</name>
</gene>
<evidence type="ECO:0000313" key="2">
    <source>
        <dbReference type="Proteomes" id="UP000003614"/>
    </source>
</evidence>
<sequence length="79" mass="8908">MNGYSGKEMAHDVRHFISCVKLLTDVGYYFVVQTLVRASCVVFSSLNVGTHCIYVITQLLNFSAQRLYIGRQLIDFSVA</sequence>
<comment type="caution">
    <text evidence="1">The sequence shown here is derived from an EMBL/GenBank/DDBJ whole genome shotgun (WGS) entry which is preliminary data.</text>
</comment>
<protein>
    <submittedName>
        <fullName evidence="1">Uncharacterized protein</fullName>
    </submittedName>
</protein>
<dbReference type="Proteomes" id="UP000003614">
    <property type="component" value="Unassembled WGS sequence"/>
</dbReference>
<dbReference type="AlphaFoldDB" id="A0A6C8ETM9"/>
<proteinExistence type="predicted"/>
<name>A0A6C8ETM9_SALV4</name>
<organism evidence="1 2">
    <name type="scientific">Salmonella virchow (strain SL491)</name>
    <dbReference type="NCBI Taxonomy" id="465517"/>
    <lineage>
        <taxon>Bacteria</taxon>
        <taxon>Pseudomonadati</taxon>
        <taxon>Pseudomonadota</taxon>
        <taxon>Gammaproteobacteria</taxon>
        <taxon>Enterobacterales</taxon>
        <taxon>Enterobacteriaceae</taxon>
        <taxon>Salmonella</taxon>
    </lineage>
</organism>
<evidence type="ECO:0000313" key="1">
    <source>
        <dbReference type="EMBL" id="EDZ01022.1"/>
    </source>
</evidence>